<dbReference type="Gene3D" id="2.40.30.10">
    <property type="entry name" value="Translation factors"/>
    <property type="match status" value="1"/>
</dbReference>
<sequence>MRSVIIGTAGHIDHGKTALIKALTGVDTDRLKEEKERGITTDLGFAGFVLPDGTRAGLIDVPGHEKFVGSMITGAGGLDLALLVIAADEGVMPQTREHRAILEELGITRGILVVNKCDLADRRQLDLIKGEIRREFRGTCFEKAPLAEVSALTGQGIPQLLEMIQKAAARIPEKEEKGAAWLPVDRVFTVRGFGTVVTGTLLSGQIRRGQEVTLYPSGLTCRVRGLQVYGEETEISRAGLRTAVNLADVEREQVRRGQVLTDTAGLNCGGPLDVKIHHSGYCSRPITNRMRMHLSLGTARILCRVLLLDRDALLPGESCFGQLLPEEPAASRPGERFILRYYSPVETVGGGLILNTGAVRRKRFCQRELKELERLEQNGAEGEARAREKNLERERLQSLTEFLKKYQETYPYRQGAPKSEILSRFFGDRKPGEGGKWLETWMEEGQIVCRENQVWLPGFSPKEDAAWRRVKETLKERAREAGLNFPRYQDVKNGLKEVPSKTADEIFQILLRRGKLVRLEEDCFTLPEILEGAVETLRPLLEREGKITIIQARDLLGTGRRGIRLLFGYTDSRKITKKSGGESVREANHDLF</sequence>
<evidence type="ECO:0000256" key="10">
    <source>
        <dbReference type="ARBA" id="ARBA00025526"/>
    </source>
</evidence>
<dbReference type="PROSITE" id="PS51722">
    <property type="entry name" value="G_TR_2"/>
    <property type="match status" value="1"/>
</dbReference>
<dbReference type="Gene3D" id="1.10.10.10">
    <property type="entry name" value="Winged helix-like DNA-binding domain superfamily/Winged helix DNA-binding domain"/>
    <property type="match status" value="1"/>
</dbReference>
<comment type="caution">
    <text evidence="15">The sequence shown here is derived from an EMBL/GenBank/DDBJ whole genome shotgun (WGS) entry which is preliminary data.</text>
</comment>
<evidence type="ECO:0000259" key="14">
    <source>
        <dbReference type="PROSITE" id="PS51722"/>
    </source>
</evidence>
<comment type="subcellular location">
    <subcellularLocation>
        <location evidence="1">Cytoplasm</location>
    </subcellularLocation>
</comment>
<evidence type="ECO:0000256" key="6">
    <source>
        <dbReference type="ARBA" id="ARBA00023015"/>
    </source>
</evidence>
<evidence type="ECO:0000256" key="9">
    <source>
        <dbReference type="ARBA" id="ARBA00023163"/>
    </source>
</evidence>
<keyword evidence="4" id="KW-0547">Nucleotide-binding</keyword>
<dbReference type="SUPFAM" id="SSF50447">
    <property type="entry name" value="Translation proteins"/>
    <property type="match status" value="1"/>
</dbReference>
<dbReference type="InterPro" id="IPR027417">
    <property type="entry name" value="P-loop_NTPase"/>
</dbReference>
<comment type="function">
    <text evidence="10">Translation factor necessary for the incorporation of selenocysteine into proteins. It probably replaces EF-Tu for the insertion of selenocysteine directed by the UGA codon. SelB binds GTP and GDP.</text>
</comment>
<dbReference type="InterPro" id="IPR009000">
    <property type="entry name" value="Transl_B-barrel_sf"/>
</dbReference>
<dbReference type="PRINTS" id="PR00315">
    <property type="entry name" value="ELONGATNFCT"/>
</dbReference>
<proteinExistence type="predicted"/>
<evidence type="ECO:0000256" key="2">
    <source>
        <dbReference type="ARBA" id="ARBA00015953"/>
    </source>
</evidence>
<dbReference type="GO" id="GO:0003677">
    <property type="term" value="F:DNA binding"/>
    <property type="evidence" value="ECO:0007669"/>
    <property type="project" value="UniProtKB-KW"/>
</dbReference>
<dbReference type="InterPro" id="IPR004161">
    <property type="entry name" value="EFTu-like_2"/>
</dbReference>
<dbReference type="GO" id="GO:0001514">
    <property type="term" value="P:selenocysteine incorporation"/>
    <property type="evidence" value="ECO:0007669"/>
    <property type="project" value="InterPro"/>
</dbReference>
<reference evidence="15" key="2">
    <citation type="journal article" date="2021" name="PeerJ">
        <title>Extensive microbial diversity within the chicken gut microbiome revealed by metagenomics and culture.</title>
        <authorList>
            <person name="Gilroy R."/>
            <person name="Ravi A."/>
            <person name="Getino M."/>
            <person name="Pursley I."/>
            <person name="Horton D.L."/>
            <person name="Alikhan N.F."/>
            <person name="Baker D."/>
            <person name="Gharbi K."/>
            <person name="Hall N."/>
            <person name="Watson M."/>
            <person name="Adriaenssens E.M."/>
            <person name="Foster-Nyarko E."/>
            <person name="Jarju S."/>
            <person name="Secka A."/>
            <person name="Antonio M."/>
            <person name="Oren A."/>
            <person name="Chaudhuri R.R."/>
            <person name="La Ragione R."/>
            <person name="Hildebrand F."/>
            <person name="Pallen M.J."/>
        </authorList>
    </citation>
    <scope>NUCLEOTIDE SEQUENCE</scope>
    <source>
        <strain evidence="15">ChiBcec6-7307</strain>
    </source>
</reference>
<dbReference type="InterPro" id="IPR057335">
    <property type="entry name" value="Beta-barrel_SelB"/>
</dbReference>
<dbReference type="InterPro" id="IPR015191">
    <property type="entry name" value="SelB_WHD4"/>
</dbReference>
<dbReference type="Pfam" id="PF00009">
    <property type="entry name" value="GTP_EFTU"/>
    <property type="match status" value="1"/>
</dbReference>
<evidence type="ECO:0000313" key="15">
    <source>
        <dbReference type="EMBL" id="HIV23060.1"/>
    </source>
</evidence>
<evidence type="ECO:0000256" key="7">
    <source>
        <dbReference type="ARBA" id="ARBA00023125"/>
    </source>
</evidence>
<dbReference type="InterPro" id="IPR005225">
    <property type="entry name" value="Small_GTP-bd"/>
</dbReference>
<dbReference type="Proteomes" id="UP000886889">
    <property type="component" value="Unassembled WGS sequence"/>
</dbReference>
<keyword evidence="7" id="KW-0238">DNA-binding</keyword>
<dbReference type="InterPro" id="IPR004535">
    <property type="entry name" value="Transl_elong_SelB"/>
</dbReference>
<dbReference type="CDD" id="cd04171">
    <property type="entry name" value="SelB"/>
    <property type="match status" value="1"/>
</dbReference>
<keyword evidence="5" id="KW-0648">Protein biosynthesis</keyword>
<keyword evidence="6" id="KW-0805">Transcription regulation</keyword>
<dbReference type="Pfam" id="PF03144">
    <property type="entry name" value="GTP_EFTU_D2"/>
    <property type="match status" value="1"/>
</dbReference>
<evidence type="ECO:0000313" key="16">
    <source>
        <dbReference type="Proteomes" id="UP000886889"/>
    </source>
</evidence>
<keyword evidence="9" id="KW-0804">Transcription</keyword>
<dbReference type="InterPro" id="IPR036388">
    <property type="entry name" value="WH-like_DNA-bd_sf"/>
</dbReference>
<evidence type="ECO:0000256" key="1">
    <source>
        <dbReference type="ARBA" id="ARBA00004496"/>
    </source>
</evidence>
<dbReference type="GO" id="GO:0003700">
    <property type="term" value="F:DNA-binding transcription factor activity"/>
    <property type="evidence" value="ECO:0007669"/>
    <property type="project" value="InterPro"/>
</dbReference>
<keyword evidence="8" id="KW-0342">GTP-binding</keyword>
<dbReference type="Pfam" id="PF25461">
    <property type="entry name" value="Beta-barrel_SelB"/>
    <property type="match status" value="1"/>
</dbReference>
<accession>A0A9D1NZE0</accession>
<dbReference type="AlphaFoldDB" id="A0A9D1NZE0"/>
<feature type="domain" description="AP2/ERF" evidence="13">
    <location>
        <begin position="424"/>
        <end position="486"/>
    </location>
</feature>
<dbReference type="GO" id="GO:0005525">
    <property type="term" value="F:GTP binding"/>
    <property type="evidence" value="ECO:0007669"/>
    <property type="project" value="UniProtKB-KW"/>
</dbReference>
<feature type="domain" description="Tr-type G" evidence="14">
    <location>
        <begin position="1"/>
        <end position="173"/>
    </location>
</feature>
<organism evidence="15 16">
    <name type="scientific">Candidatus Merdiplasma excrementigallinarum</name>
    <dbReference type="NCBI Taxonomy" id="2840864"/>
    <lineage>
        <taxon>Bacteria</taxon>
        <taxon>Bacillati</taxon>
        <taxon>Bacillota</taxon>
        <taxon>Clostridia</taxon>
        <taxon>Lachnospirales</taxon>
        <taxon>Lachnospiraceae</taxon>
        <taxon>Lachnospiraceae incertae sedis</taxon>
        <taxon>Candidatus Merdiplasma</taxon>
    </lineage>
</organism>
<dbReference type="NCBIfam" id="TIGR00231">
    <property type="entry name" value="small_GTP"/>
    <property type="match status" value="1"/>
</dbReference>
<evidence type="ECO:0000256" key="12">
    <source>
        <dbReference type="SAM" id="Coils"/>
    </source>
</evidence>
<dbReference type="PROSITE" id="PS51032">
    <property type="entry name" value="AP2_ERF"/>
    <property type="match status" value="1"/>
</dbReference>
<dbReference type="SUPFAM" id="SSF52540">
    <property type="entry name" value="P-loop containing nucleoside triphosphate hydrolases"/>
    <property type="match status" value="1"/>
</dbReference>
<dbReference type="CDD" id="cd03696">
    <property type="entry name" value="SelB_II"/>
    <property type="match status" value="1"/>
</dbReference>
<gene>
    <name evidence="15" type="primary">selB</name>
    <name evidence="15" type="ORF">IAC80_03875</name>
</gene>
<evidence type="ECO:0000256" key="4">
    <source>
        <dbReference type="ARBA" id="ARBA00022741"/>
    </source>
</evidence>
<feature type="coiled-coil region" evidence="12">
    <location>
        <begin position="365"/>
        <end position="392"/>
    </location>
</feature>
<dbReference type="InterPro" id="IPR000795">
    <property type="entry name" value="T_Tr_GTP-bd_dom"/>
</dbReference>
<dbReference type="GO" id="GO:0003746">
    <property type="term" value="F:translation elongation factor activity"/>
    <property type="evidence" value="ECO:0007669"/>
    <property type="project" value="UniProtKB-KW"/>
</dbReference>
<dbReference type="GO" id="GO:0005737">
    <property type="term" value="C:cytoplasm"/>
    <property type="evidence" value="ECO:0007669"/>
    <property type="project" value="UniProtKB-SubCell"/>
</dbReference>
<dbReference type="GO" id="GO:0003924">
    <property type="term" value="F:GTPase activity"/>
    <property type="evidence" value="ECO:0007669"/>
    <property type="project" value="InterPro"/>
</dbReference>
<dbReference type="InterPro" id="IPR036390">
    <property type="entry name" value="WH_DNA-bd_sf"/>
</dbReference>
<dbReference type="PANTHER" id="PTHR43721">
    <property type="entry name" value="ELONGATION FACTOR TU-RELATED"/>
    <property type="match status" value="1"/>
</dbReference>
<protein>
    <recommendedName>
        <fullName evidence="2">Selenocysteine-specific elongation factor</fullName>
    </recommendedName>
    <alternativeName>
        <fullName evidence="11">SelB translation factor</fullName>
    </alternativeName>
</protein>
<dbReference type="InterPro" id="IPR050055">
    <property type="entry name" value="EF-Tu_GTPase"/>
</dbReference>
<keyword evidence="15" id="KW-0251">Elongation factor</keyword>
<dbReference type="SUPFAM" id="SSF46785">
    <property type="entry name" value="Winged helix' DNA-binding domain"/>
    <property type="match status" value="1"/>
</dbReference>
<keyword evidence="12" id="KW-0175">Coiled coil</keyword>
<dbReference type="Gene3D" id="1.10.10.2770">
    <property type="match status" value="1"/>
</dbReference>
<name>A0A9D1NZE0_9FIRM</name>
<dbReference type="Pfam" id="PF09107">
    <property type="entry name" value="WHD_3rd_SelB"/>
    <property type="match status" value="1"/>
</dbReference>
<dbReference type="PANTHER" id="PTHR43721:SF11">
    <property type="entry name" value="SELENOCYSTEINE-SPECIFIC ELONGATION FACTOR"/>
    <property type="match status" value="1"/>
</dbReference>
<dbReference type="CDD" id="cd15491">
    <property type="entry name" value="selB_III"/>
    <property type="match status" value="1"/>
</dbReference>
<dbReference type="GO" id="GO:0003723">
    <property type="term" value="F:RNA binding"/>
    <property type="evidence" value="ECO:0007669"/>
    <property type="project" value="InterPro"/>
</dbReference>
<dbReference type="InterPro" id="IPR009001">
    <property type="entry name" value="Transl_elong_EF1A/Init_IF2_C"/>
</dbReference>
<dbReference type="NCBIfam" id="TIGR00475">
    <property type="entry name" value="selB"/>
    <property type="match status" value="1"/>
</dbReference>
<dbReference type="SUPFAM" id="SSF50465">
    <property type="entry name" value="EF-Tu/eEF-1alpha/eIF2-gamma C-terminal domain"/>
    <property type="match status" value="1"/>
</dbReference>
<keyword evidence="3" id="KW-0963">Cytoplasm</keyword>
<dbReference type="Gene3D" id="3.40.50.300">
    <property type="entry name" value="P-loop containing nucleotide triphosphate hydrolases"/>
    <property type="match status" value="1"/>
</dbReference>
<evidence type="ECO:0000256" key="5">
    <source>
        <dbReference type="ARBA" id="ARBA00022917"/>
    </source>
</evidence>
<evidence type="ECO:0000256" key="3">
    <source>
        <dbReference type="ARBA" id="ARBA00022490"/>
    </source>
</evidence>
<evidence type="ECO:0000256" key="11">
    <source>
        <dbReference type="ARBA" id="ARBA00031615"/>
    </source>
</evidence>
<evidence type="ECO:0000259" key="13">
    <source>
        <dbReference type="PROSITE" id="PS51032"/>
    </source>
</evidence>
<reference evidence="15" key="1">
    <citation type="submission" date="2020-10" db="EMBL/GenBank/DDBJ databases">
        <authorList>
            <person name="Gilroy R."/>
        </authorList>
    </citation>
    <scope>NUCLEOTIDE SEQUENCE</scope>
    <source>
        <strain evidence="15">ChiBcec6-7307</strain>
    </source>
</reference>
<dbReference type="InterPro" id="IPR001471">
    <property type="entry name" value="AP2/ERF_dom"/>
</dbReference>
<evidence type="ECO:0000256" key="8">
    <source>
        <dbReference type="ARBA" id="ARBA00023134"/>
    </source>
</evidence>
<dbReference type="EMBL" id="DVOS01000037">
    <property type="protein sequence ID" value="HIV23060.1"/>
    <property type="molecule type" value="Genomic_DNA"/>
</dbReference>